<evidence type="ECO:0000256" key="3">
    <source>
        <dbReference type="PROSITE-ProRule" id="PRU00023"/>
    </source>
</evidence>
<evidence type="ECO:0000313" key="6">
    <source>
        <dbReference type="EMBL" id="CAL1545967.1"/>
    </source>
</evidence>
<dbReference type="PANTHER" id="PTHR24193:SF121">
    <property type="entry name" value="ADA2A-CONTAINING COMPLEX COMPONENT 3, ISOFORM D"/>
    <property type="match status" value="1"/>
</dbReference>
<protein>
    <recommendedName>
        <fullName evidence="5">SOCS box domain-containing protein</fullName>
    </recommendedName>
</protein>
<dbReference type="EMBL" id="CAXITT010000755">
    <property type="protein sequence ID" value="CAL1545967.1"/>
    <property type="molecule type" value="Genomic_DNA"/>
</dbReference>
<feature type="region of interest" description="Disordered" evidence="4">
    <location>
        <begin position="1"/>
        <end position="28"/>
    </location>
</feature>
<evidence type="ECO:0000256" key="2">
    <source>
        <dbReference type="ARBA" id="ARBA00023043"/>
    </source>
</evidence>
<dbReference type="PRINTS" id="PR01415">
    <property type="entry name" value="ANKYRIN"/>
</dbReference>
<dbReference type="SMART" id="SM00248">
    <property type="entry name" value="ANK"/>
    <property type="match status" value="8"/>
</dbReference>
<dbReference type="Pfam" id="PF12796">
    <property type="entry name" value="Ank_2"/>
    <property type="match status" value="3"/>
</dbReference>
<sequence length="540" mass="59839">MMDTAQDGNIPLNEVLNDSEKDSSDKEPFSSLTYKKFNDCICSKIQVHDSDFYTQNFDADHTSISHCSDASASFRDQQKGTQGKYYAMSNLRDAISGEREIKEVKGVPLFTDRTTPMLQAISFIKFDWPSSHAMEHTTNVHVHEVGFTNLQVKLMDAIHNDDTEIVKDLLMVRRLNPNFNLQMVSPICRAAAKGNVEIMNLLLDAGADPNTPNSDDLLWERRPIHIAASKGHLCVLKLLVQRGASINQPDSDHRTPLHWVAMYGQSHMIKWMIEAGASVNATQTDGFTPLHTASCLGHTEVCRALVEGGADIISHLDHDGWTPLHTAVCYGYIEIVELFMENGANPREVTLSQLDSPLHIACSKGNVEIIDLLLKKGVPIEGVNYYGATPLYTAVCYNQGYSAYYLIKAGANVNAKNSEGKTSVYSAALHSEMETLQALIQAGGRITKDVQLPLGHNLEFDTGPQSLTTLCFLLVRQMLAPNLQRNAKLLPIPEVLKRALVMNDLKLRTSHRHCDSEVISSDDAAQSNDLHTLIWVSNIT</sequence>
<organism evidence="6 7">
    <name type="scientific">Lymnaea stagnalis</name>
    <name type="common">Great pond snail</name>
    <name type="synonym">Helix stagnalis</name>
    <dbReference type="NCBI Taxonomy" id="6523"/>
    <lineage>
        <taxon>Eukaryota</taxon>
        <taxon>Metazoa</taxon>
        <taxon>Spiralia</taxon>
        <taxon>Lophotrochozoa</taxon>
        <taxon>Mollusca</taxon>
        <taxon>Gastropoda</taxon>
        <taxon>Heterobranchia</taxon>
        <taxon>Euthyneura</taxon>
        <taxon>Panpulmonata</taxon>
        <taxon>Hygrophila</taxon>
        <taxon>Lymnaeoidea</taxon>
        <taxon>Lymnaeidae</taxon>
        <taxon>Lymnaea</taxon>
    </lineage>
</organism>
<dbReference type="PROSITE" id="PS50225">
    <property type="entry name" value="SOCS"/>
    <property type="match status" value="1"/>
</dbReference>
<feature type="compositionally biased region" description="Basic and acidic residues" evidence="4">
    <location>
        <begin position="18"/>
        <end position="28"/>
    </location>
</feature>
<reference evidence="6 7" key="1">
    <citation type="submission" date="2024-04" db="EMBL/GenBank/DDBJ databases">
        <authorList>
            <consortium name="Genoscope - CEA"/>
            <person name="William W."/>
        </authorList>
    </citation>
    <scope>NUCLEOTIDE SEQUENCE [LARGE SCALE GENOMIC DNA]</scope>
</reference>
<accession>A0AAV2IJM8</accession>
<dbReference type="PROSITE" id="PS50088">
    <property type="entry name" value="ANK_REPEAT"/>
    <property type="match status" value="7"/>
</dbReference>
<dbReference type="GO" id="GO:0000976">
    <property type="term" value="F:transcription cis-regulatory region binding"/>
    <property type="evidence" value="ECO:0007669"/>
    <property type="project" value="TreeGrafter"/>
</dbReference>
<comment type="caution">
    <text evidence="6">The sequence shown here is derived from an EMBL/GenBank/DDBJ whole genome shotgun (WGS) entry which is preliminary data.</text>
</comment>
<gene>
    <name evidence="6" type="ORF">GSLYS_00019344001</name>
</gene>
<dbReference type="InterPro" id="IPR001496">
    <property type="entry name" value="SOCS_box"/>
</dbReference>
<evidence type="ECO:0000256" key="4">
    <source>
        <dbReference type="SAM" id="MobiDB-lite"/>
    </source>
</evidence>
<feature type="repeat" description="ANK" evidence="3">
    <location>
        <begin position="353"/>
        <end position="385"/>
    </location>
</feature>
<dbReference type="AlphaFoldDB" id="A0AAV2IJM8"/>
<keyword evidence="2 3" id="KW-0040">ANK repeat</keyword>
<dbReference type="InterPro" id="IPR050663">
    <property type="entry name" value="Ankyrin-SOCS_Box"/>
</dbReference>
<dbReference type="Proteomes" id="UP001497497">
    <property type="component" value="Unassembled WGS sequence"/>
</dbReference>
<dbReference type="Gene3D" id="1.25.40.20">
    <property type="entry name" value="Ankyrin repeat-containing domain"/>
    <property type="match status" value="3"/>
</dbReference>
<keyword evidence="1" id="KW-0677">Repeat</keyword>
<keyword evidence="7" id="KW-1185">Reference proteome</keyword>
<feature type="repeat" description="ANK" evidence="3">
    <location>
        <begin position="182"/>
        <end position="214"/>
    </location>
</feature>
<dbReference type="SUPFAM" id="SSF48403">
    <property type="entry name" value="Ankyrin repeat"/>
    <property type="match status" value="1"/>
</dbReference>
<name>A0AAV2IJM8_LYMST</name>
<dbReference type="GO" id="GO:0045944">
    <property type="term" value="P:positive regulation of transcription by RNA polymerase II"/>
    <property type="evidence" value="ECO:0007669"/>
    <property type="project" value="TreeGrafter"/>
</dbReference>
<evidence type="ECO:0000259" key="5">
    <source>
        <dbReference type="PROSITE" id="PS50225"/>
    </source>
</evidence>
<dbReference type="GO" id="GO:0005634">
    <property type="term" value="C:nucleus"/>
    <property type="evidence" value="ECO:0007669"/>
    <property type="project" value="TreeGrafter"/>
</dbReference>
<dbReference type="InterPro" id="IPR036770">
    <property type="entry name" value="Ankyrin_rpt-contain_sf"/>
</dbReference>
<feature type="repeat" description="ANK" evidence="3">
    <location>
        <begin position="285"/>
        <end position="312"/>
    </location>
</feature>
<proteinExistence type="predicted"/>
<evidence type="ECO:0000313" key="7">
    <source>
        <dbReference type="Proteomes" id="UP001497497"/>
    </source>
</evidence>
<dbReference type="PANTHER" id="PTHR24193">
    <property type="entry name" value="ANKYRIN REPEAT PROTEIN"/>
    <property type="match status" value="1"/>
</dbReference>
<feature type="repeat" description="ANK" evidence="3">
    <location>
        <begin position="319"/>
        <end position="351"/>
    </location>
</feature>
<feature type="domain" description="SOCS box" evidence="5">
    <location>
        <begin position="454"/>
        <end position="506"/>
    </location>
</feature>
<evidence type="ECO:0000256" key="1">
    <source>
        <dbReference type="ARBA" id="ARBA00022737"/>
    </source>
</evidence>
<feature type="repeat" description="ANK" evidence="3">
    <location>
        <begin position="219"/>
        <end position="251"/>
    </location>
</feature>
<feature type="repeat" description="ANK" evidence="3">
    <location>
        <begin position="386"/>
        <end position="418"/>
    </location>
</feature>
<feature type="repeat" description="ANK" evidence="3">
    <location>
        <begin position="252"/>
        <end position="284"/>
    </location>
</feature>
<dbReference type="InterPro" id="IPR002110">
    <property type="entry name" value="Ankyrin_rpt"/>
</dbReference>
<dbReference type="PROSITE" id="PS50297">
    <property type="entry name" value="ANK_REP_REGION"/>
    <property type="match status" value="7"/>
</dbReference>